<gene>
    <name evidence="1" type="ORF">RPERSI_LOCUS24295</name>
</gene>
<feature type="non-terminal residue" evidence="1">
    <location>
        <position position="311"/>
    </location>
</feature>
<comment type="caution">
    <text evidence="1">The sequence shown here is derived from an EMBL/GenBank/DDBJ whole genome shotgun (WGS) entry which is preliminary data.</text>
</comment>
<protein>
    <submittedName>
        <fullName evidence="1">12225_t:CDS:1</fullName>
    </submittedName>
</protein>
<evidence type="ECO:0000313" key="2">
    <source>
        <dbReference type="Proteomes" id="UP000789920"/>
    </source>
</evidence>
<organism evidence="1 2">
    <name type="scientific">Racocetra persica</name>
    <dbReference type="NCBI Taxonomy" id="160502"/>
    <lineage>
        <taxon>Eukaryota</taxon>
        <taxon>Fungi</taxon>
        <taxon>Fungi incertae sedis</taxon>
        <taxon>Mucoromycota</taxon>
        <taxon>Glomeromycotina</taxon>
        <taxon>Glomeromycetes</taxon>
        <taxon>Diversisporales</taxon>
        <taxon>Gigasporaceae</taxon>
        <taxon>Racocetra</taxon>
    </lineage>
</organism>
<keyword evidence="2" id="KW-1185">Reference proteome</keyword>
<evidence type="ECO:0000313" key="1">
    <source>
        <dbReference type="EMBL" id="CAG8815737.1"/>
    </source>
</evidence>
<name>A0ACA9RY05_9GLOM</name>
<dbReference type="EMBL" id="CAJVQC010077645">
    <property type="protein sequence ID" value="CAG8815737.1"/>
    <property type="molecule type" value="Genomic_DNA"/>
</dbReference>
<accession>A0ACA9RY05</accession>
<reference evidence="1" key="1">
    <citation type="submission" date="2021-06" db="EMBL/GenBank/DDBJ databases">
        <authorList>
            <person name="Kallberg Y."/>
            <person name="Tangrot J."/>
            <person name="Rosling A."/>
        </authorList>
    </citation>
    <scope>NUCLEOTIDE SEQUENCE</scope>
    <source>
        <strain evidence="1">MA461A</strain>
    </source>
</reference>
<sequence length="311" mass="35425">MSSTTSDESNENEPSEKQQRFPAILIIGEVGVGKSTVANMMLGRHRDGSPLTKSGEVQPYPIKINEIDYILIDTPGLIPSDEQSSRDSSRDIISQIDELIQSIDQYLEIVSILLVLESNRMSKAQKENFRQIVNAYWNIIIIVFTKRTHDQTTSRQYMETTFDTELRRTVGKRGIITGRWVIAPNLELFPMPNNHKENEHVVKNMDLLNKLIDSLTPPKYHISTGDPKITILNKHDLERGYICGLHKRSFTELIIGFCLFLIASTLGLAYILYFDVIDASPYRWVFGGFGIASTVLFFIFIMGVYCVRINQ</sequence>
<dbReference type="Proteomes" id="UP000789920">
    <property type="component" value="Unassembled WGS sequence"/>
</dbReference>
<proteinExistence type="predicted"/>